<feature type="repeat" description="Filamin" evidence="7">
    <location>
        <begin position="724"/>
        <end position="816"/>
    </location>
</feature>
<comment type="caution">
    <text evidence="8">The sequence shown here is derived from an EMBL/GenBank/DDBJ whole genome shotgun (WGS) entry which is preliminary data.</text>
</comment>
<dbReference type="PANTHER" id="PTHR38537:SF8">
    <property type="entry name" value="FILAMIN-A"/>
    <property type="match status" value="1"/>
</dbReference>
<dbReference type="InterPro" id="IPR013783">
    <property type="entry name" value="Ig-like_fold"/>
</dbReference>
<feature type="repeat" description="Filamin" evidence="7">
    <location>
        <begin position="151"/>
        <end position="246"/>
    </location>
</feature>
<dbReference type="GO" id="GO:0051015">
    <property type="term" value="F:actin filament binding"/>
    <property type="evidence" value="ECO:0007669"/>
    <property type="project" value="InterPro"/>
</dbReference>
<keyword evidence="6" id="KW-0206">Cytoskeleton</keyword>
<organism evidence="8 9">
    <name type="scientific">Adineta ricciae</name>
    <name type="common">Rotifer</name>
    <dbReference type="NCBI Taxonomy" id="249248"/>
    <lineage>
        <taxon>Eukaryota</taxon>
        <taxon>Metazoa</taxon>
        <taxon>Spiralia</taxon>
        <taxon>Gnathifera</taxon>
        <taxon>Rotifera</taxon>
        <taxon>Eurotatoria</taxon>
        <taxon>Bdelloidea</taxon>
        <taxon>Adinetida</taxon>
        <taxon>Adinetidae</taxon>
        <taxon>Adineta</taxon>
    </lineage>
</organism>
<dbReference type="InterPro" id="IPR001298">
    <property type="entry name" value="Filamin/ABP280_rpt"/>
</dbReference>
<evidence type="ECO:0000256" key="7">
    <source>
        <dbReference type="PROSITE-ProRule" id="PRU00087"/>
    </source>
</evidence>
<gene>
    <name evidence="8" type="ORF">EDS130_LOCUS5540</name>
</gene>
<feature type="repeat" description="Filamin" evidence="7">
    <location>
        <begin position="345"/>
        <end position="437"/>
    </location>
</feature>
<evidence type="ECO:0000313" key="9">
    <source>
        <dbReference type="Proteomes" id="UP000663852"/>
    </source>
</evidence>
<dbReference type="InterPro" id="IPR017868">
    <property type="entry name" value="Filamin/ABP280_repeat-like"/>
</dbReference>
<evidence type="ECO:0000313" key="8">
    <source>
        <dbReference type="EMBL" id="CAF0814760.1"/>
    </source>
</evidence>
<feature type="repeat" description="Filamin" evidence="7">
    <location>
        <begin position="55"/>
        <end position="150"/>
    </location>
</feature>
<dbReference type="GO" id="GO:0030036">
    <property type="term" value="P:actin cytoskeleton organization"/>
    <property type="evidence" value="ECO:0007669"/>
    <property type="project" value="InterPro"/>
</dbReference>
<keyword evidence="5" id="KW-0009">Actin-binding</keyword>
<feature type="repeat" description="Filamin" evidence="7">
    <location>
        <begin position="913"/>
        <end position="1004"/>
    </location>
</feature>
<feature type="repeat" description="Filamin" evidence="7">
    <location>
        <begin position="273"/>
        <end position="345"/>
    </location>
</feature>
<dbReference type="Pfam" id="PF00630">
    <property type="entry name" value="Filamin"/>
    <property type="match status" value="12"/>
</dbReference>
<evidence type="ECO:0000256" key="5">
    <source>
        <dbReference type="ARBA" id="ARBA00023203"/>
    </source>
</evidence>
<reference evidence="8" key="1">
    <citation type="submission" date="2021-02" db="EMBL/GenBank/DDBJ databases">
        <authorList>
            <person name="Nowell W R."/>
        </authorList>
    </citation>
    <scope>NUCLEOTIDE SEQUENCE</scope>
</reference>
<dbReference type="PROSITE" id="PS50194">
    <property type="entry name" value="FILAMIN_REPEAT"/>
    <property type="match status" value="12"/>
</dbReference>
<dbReference type="Proteomes" id="UP000663852">
    <property type="component" value="Unassembled WGS sequence"/>
</dbReference>
<dbReference type="FunFam" id="2.60.40.10:FF:000007">
    <property type="entry name" value="Filamin-B isoform C"/>
    <property type="match status" value="2"/>
</dbReference>
<dbReference type="EMBL" id="CAJNOJ010000015">
    <property type="protein sequence ID" value="CAF0814760.1"/>
    <property type="molecule type" value="Genomic_DNA"/>
</dbReference>
<evidence type="ECO:0000256" key="2">
    <source>
        <dbReference type="ARBA" id="ARBA00009238"/>
    </source>
</evidence>
<dbReference type="FunFam" id="2.60.40.10:FF:000140">
    <property type="entry name" value="FiLamiN (Actin binding protein) homolog"/>
    <property type="match status" value="1"/>
</dbReference>
<dbReference type="InterPro" id="IPR014756">
    <property type="entry name" value="Ig_E-set"/>
</dbReference>
<keyword evidence="3" id="KW-0963">Cytoplasm</keyword>
<dbReference type="SMART" id="SM00557">
    <property type="entry name" value="IG_FLMN"/>
    <property type="match status" value="11"/>
</dbReference>
<dbReference type="OrthoDB" id="5334309at2759"/>
<dbReference type="Gene3D" id="2.60.40.10">
    <property type="entry name" value="Immunoglobulins"/>
    <property type="match status" value="12"/>
</dbReference>
<sequence>MNNITYSRRKPASIRPRGEGVYVAEFTPQTEGPHRIDINWSDKPVRQSPFNVQVLPSFEPQKVVVDGPGIRNGIPASLETSFRIDTSEAGLEQPEVSIKNPEGVLVSSKLIDNKDGTYKVIYKPNDVGRYIINVNYGGIPVLNSPFNVKVEPTGDPTKCHLSGSGTNSSVQVGEEYTITVDTHDAGPGAVTCRIRSTAGSDLDIDIVDNEDGTFNVYYTPHNPGNYVVKIKFGGQDVPGGDFIVTAGDSSKYNRTQTTETVTTTTTTTTTQYRPVDFRLPVGGGQIGDITALIRTPNGKFHTPIIDDNQDGTVSIKYQPSEIGLHELDVFYQGQPIAGSPFKFHVDKVQTGYVTAYGPGLSHGVCDEPCNFRIVTKDAGSGGLSVAVEGSSKAEIQCKDNKDGTCDVTYWPTAPGEYTITVKFADKHIVGSPFTAKVTGVPPAVEKQRQSQVMVGSQSEISLRVTEYDIHDLTATIRSPSGVEEPCLLKKLPNGSLGISFIPREVGDHLVNVYREGKHIKNSPFRIHVGSSEIGDASKVKVFGRGLQEGYANQTNEFTVITRDAGYGGLSLSIEGPSKADIECHDNEDGSCLVTFKPTEPGIYIVNVKFADKHVPGSPFTVNVGGQSSNRLRESITRERRAADITHIGSQCELSLKIPGTSPFDMSAYVTSPSGRLENCEINDVGDYNYSIRFVPKEMGVHTVSVKHKDIHIPGSPFEFTVGPLQGGGAHKVRASGSGLQRGEVNATNEFNIYTREAGAGGLAIAVEGPAKAEIDFFDRKDGSCGVSYVCPEAGEYQISIKFNDQHIPDSPFNVSIVPPFGDARKLTIHSLKTKGLEINRQYTFSVNVNGARGRVDARVTAPSGAEESCVVQEIEHDHYAIQFIPKENGIHWIHVRFNGRDIPDSPFRVVVGQANADPGRVFASGSGLYQGETGEPCEFLIDTTNAGAGALAVTVDGPSKVQLDCREVAEGYRVTFTPTAPGDYLISIKFAGTNIAGSPFKCTVGGGGTSTIRSSGNAGVDGGLTTMTTSSSSYVQRSQGNITSHTKYDTIEKTTSYSSSSRNNNYAVVDASRVRAAGDGLSRAYRNEKATFTVDTRDGGNAMLMVGVFGPKAPCEEVFIKHIGNNQYNVQYTVREKGEYMLIVKWGDQHIPGSPWHIEVV</sequence>
<evidence type="ECO:0000256" key="6">
    <source>
        <dbReference type="ARBA" id="ARBA00023212"/>
    </source>
</evidence>
<evidence type="ECO:0000256" key="1">
    <source>
        <dbReference type="ARBA" id="ARBA00004245"/>
    </source>
</evidence>
<feature type="repeat" description="Filamin" evidence="7">
    <location>
        <begin position="429"/>
        <end position="528"/>
    </location>
</feature>
<protein>
    <submittedName>
        <fullName evidence="8">Uncharacterized protein</fullName>
    </submittedName>
</protein>
<dbReference type="SUPFAM" id="SSF81296">
    <property type="entry name" value="E set domains"/>
    <property type="match status" value="11"/>
</dbReference>
<dbReference type="PANTHER" id="PTHR38537">
    <property type="entry name" value="JITTERBUG, ISOFORM N"/>
    <property type="match status" value="1"/>
</dbReference>
<evidence type="ECO:0000256" key="3">
    <source>
        <dbReference type="ARBA" id="ARBA00022490"/>
    </source>
</evidence>
<feature type="repeat" description="Filamin" evidence="7">
    <location>
        <begin position="647"/>
        <end position="721"/>
    </location>
</feature>
<feature type="repeat" description="Filamin" evidence="7">
    <location>
        <begin position="818"/>
        <end position="911"/>
    </location>
</feature>
<dbReference type="AlphaFoldDB" id="A0A813TMM0"/>
<feature type="repeat" description="Filamin" evidence="7">
    <location>
        <begin position="1066"/>
        <end position="1160"/>
    </location>
</feature>
<keyword evidence="4" id="KW-0677">Repeat</keyword>
<dbReference type="GO" id="GO:0005856">
    <property type="term" value="C:cytoskeleton"/>
    <property type="evidence" value="ECO:0007669"/>
    <property type="project" value="UniProtKB-SubCell"/>
</dbReference>
<feature type="repeat" description="Filamin" evidence="7">
    <location>
        <begin position="11"/>
        <end position="54"/>
    </location>
</feature>
<proteinExistence type="inferred from homology"/>
<dbReference type="FunFam" id="2.60.40.10:FF:000092">
    <property type="entry name" value="Filamin-B isoform B"/>
    <property type="match status" value="1"/>
</dbReference>
<comment type="subcellular location">
    <subcellularLocation>
        <location evidence="1">Cytoplasm</location>
        <location evidence="1">Cytoskeleton</location>
    </subcellularLocation>
</comment>
<name>A0A813TMM0_ADIRI</name>
<dbReference type="FunFam" id="2.60.40.10:FF:000096">
    <property type="entry name" value="filamin-C isoform X2"/>
    <property type="match status" value="1"/>
</dbReference>
<comment type="similarity">
    <text evidence="2">Belongs to the filamin family.</text>
</comment>
<evidence type="ECO:0000256" key="4">
    <source>
        <dbReference type="ARBA" id="ARBA00022737"/>
    </source>
</evidence>
<feature type="repeat" description="Filamin" evidence="7">
    <location>
        <begin position="531"/>
        <end position="623"/>
    </location>
</feature>
<accession>A0A813TMM0</accession>
<dbReference type="InterPro" id="IPR044801">
    <property type="entry name" value="Filamin"/>
</dbReference>